<proteinExistence type="predicted"/>
<keyword evidence="2" id="KW-1185">Reference proteome</keyword>
<sequence>MGGNSRLTLPPQTRAVTPVNNPLPNNSAIPIQVPTPSGSGTQAGSVSAQVPVLGTLPVPNGNAPIGNAGNLGTVRIQATPGAQSPNNPPPPPTRGSAMGLSYRVVVDATTTAEQNRVRSLVPGAFRTTSNGRTVMQVGAFSDRIKADELLQSLNSRGVRARLEEY</sequence>
<organism evidence="1 2">
    <name type="scientific">Desertifilum tharense IPPAS B-1220</name>
    <dbReference type="NCBI Taxonomy" id="1781255"/>
    <lineage>
        <taxon>Bacteria</taxon>
        <taxon>Bacillati</taxon>
        <taxon>Cyanobacteriota</taxon>
        <taxon>Cyanophyceae</taxon>
        <taxon>Desertifilales</taxon>
        <taxon>Desertifilaceae</taxon>
        <taxon>Desertifilum</taxon>
    </lineage>
</organism>
<dbReference type="EMBL" id="CP182909">
    <property type="protein sequence ID" value="XPM64095.1"/>
    <property type="molecule type" value="Genomic_DNA"/>
</dbReference>
<gene>
    <name evidence="1" type="ORF">BH720_034510</name>
</gene>
<protein>
    <submittedName>
        <fullName evidence="1">SPOR domain-containing protein</fullName>
    </submittedName>
</protein>
<name>A0ACD5GU05_9CYAN</name>
<evidence type="ECO:0000313" key="2">
    <source>
        <dbReference type="Proteomes" id="UP000095472"/>
    </source>
</evidence>
<evidence type="ECO:0000313" key="1">
    <source>
        <dbReference type="EMBL" id="XPM64095.1"/>
    </source>
</evidence>
<dbReference type="Proteomes" id="UP000095472">
    <property type="component" value="Chromosome"/>
</dbReference>
<reference evidence="1 2" key="1">
    <citation type="journal article" date="2016" name="Genome Announc.">
        <title>Draft Genome Sequence of the Thermotolerant Cyanobacterium Desertifilum sp. IPPAS B-1220.</title>
        <authorList>
            <person name="Mironov K.S."/>
            <person name="Sinetova M.A."/>
            <person name="Bolatkhan K."/>
            <person name="Zayadan B.K."/>
            <person name="Ustinova V.V."/>
            <person name="Kupriyanova E.V."/>
            <person name="Skrypnik A.N."/>
            <person name="Gogoleva N.E."/>
            <person name="Gogolev Y.V."/>
            <person name="Los D.A."/>
        </authorList>
    </citation>
    <scope>NUCLEOTIDE SEQUENCE [LARGE SCALE GENOMIC DNA]</scope>
    <source>
        <strain evidence="1 2">IPPAS B-1220</strain>
    </source>
</reference>
<accession>A0ACD5GU05</accession>